<keyword evidence="3" id="KW-1185">Reference proteome</keyword>
<proteinExistence type="predicted"/>
<feature type="compositionally biased region" description="Low complexity" evidence="1">
    <location>
        <begin position="12"/>
        <end position="25"/>
    </location>
</feature>
<name>A0A091DSQ2_FUKDA</name>
<dbReference type="EMBL" id="KN122104">
    <property type="protein sequence ID" value="KFO33285.1"/>
    <property type="molecule type" value="Genomic_DNA"/>
</dbReference>
<accession>A0A091DSQ2</accession>
<sequence>MPLSMLPPRGCPGPAGAPGQSPVQGVETTRGSLPFAVAPSAFSPVLYVLREDTGRGQETAAPLPLHPESGVRPLPMLGCQGLLPGGAGCEEEAAPGRAASVATRCLSLPPVHLTESSLAELGSSTAPAAPLPEGKDQGGHETRVWGHCTVLGTELMLVLRDDQWEAEAAGVDLSCLGPRCLSTSGPLQMIPEASRQRLRVGLRFLDPHV</sequence>
<evidence type="ECO:0000256" key="1">
    <source>
        <dbReference type="SAM" id="MobiDB-lite"/>
    </source>
</evidence>
<protein>
    <submittedName>
        <fullName evidence="2">Uncharacterized protein</fullName>
    </submittedName>
</protein>
<evidence type="ECO:0000313" key="3">
    <source>
        <dbReference type="Proteomes" id="UP000028990"/>
    </source>
</evidence>
<evidence type="ECO:0000313" key="2">
    <source>
        <dbReference type="EMBL" id="KFO33285.1"/>
    </source>
</evidence>
<reference evidence="2 3" key="1">
    <citation type="submission" date="2013-11" db="EMBL/GenBank/DDBJ databases">
        <title>The Damaraland mole rat (Fukomys damarensis) genome and evolution of African mole rats.</title>
        <authorList>
            <person name="Gladyshev V.N."/>
            <person name="Fang X."/>
        </authorList>
    </citation>
    <scope>NUCLEOTIDE SEQUENCE [LARGE SCALE GENOMIC DNA]</scope>
    <source>
        <tissue evidence="2">Liver</tissue>
    </source>
</reference>
<feature type="region of interest" description="Disordered" evidence="1">
    <location>
        <begin position="1"/>
        <end position="27"/>
    </location>
</feature>
<gene>
    <name evidence="2" type="ORF">H920_05473</name>
</gene>
<dbReference type="AlphaFoldDB" id="A0A091DSQ2"/>
<organism evidence="2 3">
    <name type="scientific">Fukomys damarensis</name>
    <name type="common">Damaraland mole rat</name>
    <name type="synonym">Cryptomys damarensis</name>
    <dbReference type="NCBI Taxonomy" id="885580"/>
    <lineage>
        <taxon>Eukaryota</taxon>
        <taxon>Metazoa</taxon>
        <taxon>Chordata</taxon>
        <taxon>Craniata</taxon>
        <taxon>Vertebrata</taxon>
        <taxon>Euteleostomi</taxon>
        <taxon>Mammalia</taxon>
        <taxon>Eutheria</taxon>
        <taxon>Euarchontoglires</taxon>
        <taxon>Glires</taxon>
        <taxon>Rodentia</taxon>
        <taxon>Hystricomorpha</taxon>
        <taxon>Bathyergidae</taxon>
        <taxon>Fukomys</taxon>
    </lineage>
</organism>
<dbReference type="Proteomes" id="UP000028990">
    <property type="component" value="Unassembled WGS sequence"/>
</dbReference>